<dbReference type="EMBL" id="CM051401">
    <property type="protein sequence ID" value="KAJ4713966.1"/>
    <property type="molecule type" value="Genomic_DNA"/>
</dbReference>
<proteinExistence type="predicted"/>
<organism evidence="1 2">
    <name type="scientific">Melia azedarach</name>
    <name type="common">Chinaberry tree</name>
    <dbReference type="NCBI Taxonomy" id="155640"/>
    <lineage>
        <taxon>Eukaryota</taxon>
        <taxon>Viridiplantae</taxon>
        <taxon>Streptophyta</taxon>
        <taxon>Embryophyta</taxon>
        <taxon>Tracheophyta</taxon>
        <taxon>Spermatophyta</taxon>
        <taxon>Magnoliopsida</taxon>
        <taxon>eudicotyledons</taxon>
        <taxon>Gunneridae</taxon>
        <taxon>Pentapetalae</taxon>
        <taxon>rosids</taxon>
        <taxon>malvids</taxon>
        <taxon>Sapindales</taxon>
        <taxon>Meliaceae</taxon>
        <taxon>Melia</taxon>
    </lineage>
</organism>
<comment type="caution">
    <text evidence="1">The sequence shown here is derived from an EMBL/GenBank/DDBJ whole genome shotgun (WGS) entry which is preliminary data.</text>
</comment>
<reference evidence="1 2" key="1">
    <citation type="journal article" date="2023" name="Science">
        <title>Complex scaffold remodeling in plant triterpene biosynthesis.</title>
        <authorList>
            <person name="De La Pena R."/>
            <person name="Hodgson H."/>
            <person name="Liu J.C."/>
            <person name="Stephenson M.J."/>
            <person name="Martin A.C."/>
            <person name="Owen C."/>
            <person name="Harkess A."/>
            <person name="Leebens-Mack J."/>
            <person name="Jimenez L.E."/>
            <person name="Osbourn A."/>
            <person name="Sattely E.S."/>
        </authorList>
    </citation>
    <scope>NUCLEOTIDE SEQUENCE [LARGE SCALE GENOMIC DNA]</scope>
    <source>
        <strain evidence="2">cv. JPN11</strain>
        <tissue evidence="1">Leaf</tissue>
    </source>
</reference>
<evidence type="ECO:0000313" key="2">
    <source>
        <dbReference type="Proteomes" id="UP001164539"/>
    </source>
</evidence>
<sequence length="645" mass="74233">MASYSSSSANNFSQRKYDVFVSFKGEDTRESFISDLYTALLQKQIKIFTDYQQFRGNEMSQTVQKAIEASSILVVIFSKGYASSVWCLDELVKILEHKNKNGQIVIPVFYRVYPSDVKNQTGIFGESFSTLEEKREDKLQRWRNALKEAANLLADFDSHVLRPDAVLIEKIVEDILKKLNKEFPSEDFNKNLVGVESHIQEIESLLSYGTIHDTLGIWGIGGIGKTTIARAIFRKISTHFDGSYFIENVREELGKNGDLAQLRRKLFSILKEGNNKKILVIFDDVTHFKQIEFLIRIIDWFLESLIIITTRKAQVLGDCGVKNIYEVKELVDADALKLFSRYAFDQNYPDIGYENLSNNVIQYTQRNPLVLKVLGRFLSEKSKEEWESTINKLKIIPHIGIQKVLKISYDNLNDEEKNIFLKIACFLQGEDKDFAIRSLDAGFFPEIRINALVDKCLLEISNKKLTMHDLVQEMGQQESINAPGRRRQLWHDGNIYEVSTYYKVFMENIFVITNFILEISSAVFDQLSSVHTPQYALVSVALSFAALLLCILDLVYRGRKEKVTLKWRSRLPWFYYESQCHKTFGNLMDIIGVICAVCQCILTTISYNFVRKQVDNPIKISSWPIVFASGLLCSKFLEKPDTEEE</sequence>
<gene>
    <name evidence="1" type="ORF">OWV82_015990</name>
</gene>
<dbReference type="Proteomes" id="UP001164539">
    <property type="component" value="Chromosome 8"/>
</dbReference>
<name>A0ACC1XRA5_MELAZ</name>
<protein>
    <submittedName>
        <fullName evidence="1">Disease resistance protein (TIR-NBS-LRR class)</fullName>
    </submittedName>
</protein>
<evidence type="ECO:0000313" key="1">
    <source>
        <dbReference type="EMBL" id="KAJ4713966.1"/>
    </source>
</evidence>
<keyword evidence="2" id="KW-1185">Reference proteome</keyword>
<accession>A0ACC1XRA5</accession>